<sequence>MDQPKTYDRAYFDAWYRRQGINRGAILTRKVAMAVATAEFHLMRPLRSVLDVGCGEGVWRAPLLALRPKLAYLGLDNSDYAVDRFGRRRNLHRARFGDLEHLRFDRAFDLLVCADVLHYLGDAEVRRGLSGFAALCHGVAYLETYCAEDEIDGDLHGFRRRPAAWYRHEFAKAGFVACGSHLWLSPVLADEAAALEIQAPSPRARSRTGAST</sequence>
<dbReference type="Proteomes" id="UP000294599">
    <property type="component" value="Unassembled WGS sequence"/>
</dbReference>
<dbReference type="Pfam" id="PF08242">
    <property type="entry name" value="Methyltransf_12"/>
    <property type="match status" value="1"/>
</dbReference>
<proteinExistence type="predicted"/>
<dbReference type="CDD" id="cd02440">
    <property type="entry name" value="AdoMet_MTases"/>
    <property type="match status" value="1"/>
</dbReference>
<dbReference type="GO" id="GO:0032259">
    <property type="term" value="P:methylation"/>
    <property type="evidence" value="ECO:0007669"/>
    <property type="project" value="UniProtKB-KW"/>
</dbReference>
<protein>
    <submittedName>
        <fullName evidence="2">Methyltransferase family protein</fullName>
    </submittedName>
</protein>
<dbReference type="Gene3D" id="3.40.50.150">
    <property type="entry name" value="Vaccinia Virus protein VP39"/>
    <property type="match status" value="1"/>
</dbReference>
<dbReference type="AlphaFoldDB" id="A0A4R3LLR6"/>
<evidence type="ECO:0000313" key="3">
    <source>
        <dbReference type="Proteomes" id="UP000294599"/>
    </source>
</evidence>
<dbReference type="RefSeq" id="WP_123521889.1">
    <property type="nucleotide sequence ID" value="NZ_JBHLWF010000005.1"/>
</dbReference>
<dbReference type="GO" id="GO:0008168">
    <property type="term" value="F:methyltransferase activity"/>
    <property type="evidence" value="ECO:0007669"/>
    <property type="project" value="UniProtKB-KW"/>
</dbReference>
<reference evidence="2 3" key="1">
    <citation type="submission" date="2019-03" db="EMBL/GenBank/DDBJ databases">
        <title>Genomic Encyclopedia of Type Strains, Phase IV (KMG-IV): sequencing the most valuable type-strain genomes for metagenomic binning, comparative biology and taxonomic classification.</title>
        <authorList>
            <person name="Goeker M."/>
        </authorList>
    </citation>
    <scope>NUCLEOTIDE SEQUENCE [LARGE SCALE GENOMIC DNA]</scope>
    <source>
        <strain evidence="2 3">DSM 21944</strain>
    </source>
</reference>
<dbReference type="OrthoDB" id="9801609at2"/>
<dbReference type="InterPro" id="IPR013217">
    <property type="entry name" value="Methyltransf_12"/>
</dbReference>
<name>A0A4R3LLR6_9GAMM</name>
<evidence type="ECO:0000313" key="2">
    <source>
        <dbReference type="EMBL" id="TCT01184.1"/>
    </source>
</evidence>
<keyword evidence="3" id="KW-1185">Reference proteome</keyword>
<dbReference type="SUPFAM" id="SSF53335">
    <property type="entry name" value="S-adenosyl-L-methionine-dependent methyltransferases"/>
    <property type="match status" value="1"/>
</dbReference>
<comment type="caution">
    <text evidence="2">The sequence shown here is derived from an EMBL/GenBank/DDBJ whole genome shotgun (WGS) entry which is preliminary data.</text>
</comment>
<dbReference type="InterPro" id="IPR029063">
    <property type="entry name" value="SAM-dependent_MTases_sf"/>
</dbReference>
<organism evidence="2 3">
    <name type="scientific">Pseudofulvimonas gallinarii</name>
    <dbReference type="NCBI Taxonomy" id="634155"/>
    <lineage>
        <taxon>Bacteria</taxon>
        <taxon>Pseudomonadati</taxon>
        <taxon>Pseudomonadota</taxon>
        <taxon>Gammaproteobacteria</taxon>
        <taxon>Lysobacterales</taxon>
        <taxon>Rhodanobacteraceae</taxon>
        <taxon>Pseudofulvimonas</taxon>
    </lineage>
</organism>
<feature type="domain" description="Methyltransferase type 12" evidence="1">
    <location>
        <begin position="50"/>
        <end position="136"/>
    </location>
</feature>
<accession>A0A4R3LLR6</accession>
<evidence type="ECO:0000259" key="1">
    <source>
        <dbReference type="Pfam" id="PF08242"/>
    </source>
</evidence>
<gene>
    <name evidence="2" type="ORF">EDC25_10139</name>
</gene>
<dbReference type="EMBL" id="SMAF01000001">
    <property type="protein sequence ID" value="TCT01184.1"/>
    <property type="molecule type" value="Genomic_DNA"/>
</dbReference>
<keyword evidence="2" id="KW-0489">Methyltransferase</keyword>
<keyword evidence="2" id="KW-0808">Transferase</keyword>